<gene>
    <name evidence="1" type="ORF">TVAG_401760</name>
</gene>
<proteinExistence type="predicted"/>
<keyword evidence="2" id="KW-1185">Reference proteome</keyword>
<evidence type="ECO:0000313" key="2">
    <source>
        <dbReference type="Proteomes" id="UP000001542"/>
    </source>
</evidence>
<dbReference type="RefSeq" id="XP_001320544.1">
    <property type="nucleotide sequence ID" value="XM_001320509.1"/>
</dbReference>
<dbReference type="VEuPathDB" id="TrichDB:TVAGG3_0130730"/>
<dbReference type="AlphaFoldDB" id="A2EGE2"/>
<dbReference type="InParanoid" id="A2EGE2"/>
<organism evidence="1 2">
    <name type="scientific">Trichomonas vaginalis (strain ATCC PRA-98 / G3)</name>
    <dbReference type="NCBI Taxonomy" id="412133"/>
    <lineage>
        <taxon>Eukaryota</taxon>
        <taxon>Metamonada</taxon>
        <taxon>Parabasalia</taxon>
        <taxon>Trichomonadida</taxon>
        <taxon>Trichomonadidae</taxon>
        <taxon>Trichomonas</taxon>
    </lineage>
</organism>
<name>A2EGE2_TRIV3</name>
<evidence type="ECO:0000313" key="1">
    <source>
        <dbReference type="EMBL" id="EAY08321.1"/>
    </source>
</evidence>
<dbReference type="EMBL" id="DS113381">
    <property type="protein sequence ID" value="EAY08321.1"/>
    <property type="molecule type" value="Genomic_DNA"/>
</dbReference>
<dbReference type="VEuPathDB" id="TrichDB:TVAG_401760"/>
<reference evidence="1" key="1">
    <citation type="submission" date="2006-10" db="EMBL/GenBank/DDBJ databases">
        <authorList>
            <person name="Amadeo P."/>
            <person name="Zhao Q."/>
            <person name="Wortman J."/>
            <person name="Fraser-Liggett C."/>
            <person name="Carlton J."/>
        </authorList>
    </citation>
    <scope>NUCLEOTIDE SEQUENCE</scope>
    <source>
        <strain evidence="1">G3</strain>
    </source>
</reference>
<dbReference type="KEGG" id="tva:4766220"/>
<protein>
    <submittedName>
        <fullName evidence="1">Uncharacterized protein</fullName>
    </submittedName>
</protein>
<accession>A2EGE2</accession>
<reference evidence="1" key="2">
    <citation type="journal article" date="2007" name="Science">
        <title>Draft genome sequence of the sexually transmitted pathogen Trichomonas vaginalis.</title>
        <authorList>
            <person name="Carlton J.M."/>
            <person name="Hirt R.P."/>
            <person name="Silva J.C."/>
            <person name="Delcher A.L."/>
            <person name="Schatz M."/>
            <person name="Zhao Q."/>
            <person name="Wortman J.R."/>
            <person name="Bidwell S.L."/>
            <person name="Alsmark U.C.M."/>
            <person name="Besteiro S."/>
            <person name="Sicheritz-Ponten T."/>
            <person name="Noel C.J."/>
            <person name="Dacks J.B."/>
            <person name="Foster P.G."/>
            <person name="Simillion C."/>
            <person name="Van de Peer Y."/>
            <person name="Miranda-Saavedra D."/>
            <person name="Barton G.J."/>
            <person name="Westrop G.D."/>
            <person name="Mueller S."/>
            <person name="Dessi D."/>
            <person name="Fiori P.L."/>
            <person name="Ren Q."/>
            <person name="Paulsen I."/>
            <person name="Zhang H."/>
            <person name="Bastida-Corcuera F.D."/>
            <person name="Simoes-Barbosa A."/>
            <person name="Brown M.T."/>
            <person name="Hayes R.D."/>
            <person name="Mukherjee M."/>
            <person name="Okumura C.Y."/>
            <person name="Schneider R."/>
            <person name="Smith A.J."/>
            <person name="Vanacova S."/>
            <person name="Villalvazo M."/>
            <person name="Haas B.J."/>
            <person name="Pertea M."/>
            <person name="Feldblyum T.V."/>
            <person name="Utterback T.R."/>
            <person name="Shu C.L."/>
            <person name="Osoegawa K."/>
            <person name="de Jong P.J."/>
            <person name="Hrdy I."/>
            <person name="Horvathova L."/>
            <person name="Zubacova Z."/>
            <person name="Dolezal P."/>
            <person name="Malik S.B."/>
            <person name="Logsdon J.M. Jr."/>
            <person name="Henze K."/>
            <person name="Gupta A."/>
            <person name="Wang C.C."/>
            <person name="Dunne R.L."/>
            <person name="Upcroft J.A."/>
            <person name="Upcroft P."/>
            <person name="White O."/>
            <person name="Salzberg S.L."/>
            <person name="Tang P."/>
            <person name="Chiu C.-H."/>
            <person name="Lee Y.-S."/>
            <person name="Embley T.M."/>
            <person name="Coombs G.H."/>
            <person name="Mottram J.C."/>
            <person name="Tachezy J."/>
            <person name="Fraser-Liggett C.M."/>
            <person name="Johnson P.J."/>
        </authorList>
    </citation>
    <scope>NUCLEOTIDE SEQUENCE [LARGE SCALE GENOMIC DNA]</scope>
    <source>
        <strain evidence="1">G3</strain>
    </source>
</reference>
<dbReference type="Proteomes" id="UP000001542">
    <property type="component" value="Unassembled WGS sequence"/>
</dbReference>
<sequence>MLDPSFEESKIPLRILLIVSENVNLGKPTASSKDFLLESDLVDFLVNELDPENDEQETVVQTILNNLGIDND</sequence>